<proteinExistence type="predicted"/>
<comment type="caution">
    <text evidence="1">The sequence shown here is derived from an EMBL/GenBank/DDBJ whole genome shotgun (WGS) entry which is preliminary data.</text>
</comment>
<name>A0A750I1U8_SALER</name>
<protein>
    <submittedName>
        <fullName evidence="1">DUF3164 family protein</fullName>
    </submittedName>
</protein>
<dbReference type="Pfam" id="PF11363">
    <property type="entry name" value="DUF3164"/>
    <property type="match status" value="1"/>
</dbReference>
<accession>A0A750I1U8</accession>
<reference evidence="1" key="2">
    <citation type="submission" date="2020-02" db="EMBL/GenBank/DDBJ databases">
        <authorList>
            <consortium name="NCBI Pathogen Detection Project"/>
        </authorList>
    </citation>
    <scope>NUCLEOTIDE SEQUENCE</scope>
    <source>
        <strain evidence="1">MA.CK_93/00002981</strain>
    </source>
</reference>
<sequence length="241" mass="26457">MSVENNTTAVAGAGVDVAAGAGTDASQAVAAPVQKQYTSLNAPEGYWIDARGVMTPADMVKQIDKDRDALVGEIIERALPLHKGLAEFKLAVFADTQAFRELSGEMYGAKVGGEKGNMTFYTWDGVWKVNVAIAERLAFDERLQAAKALIDECLKDWMEGSRPEVVSLIDEAFQVDKEGEVSTSRILRLRRLDITDERWLNAMRAINDAILIVGSKKYVRLYQRVGDSNQYVPLSLDLAAV</sequence>
<evidence type="ECO:0000313" key="1">
    <source>
        <dbReference type="EMBL" id="HAF6280415.1"/>
    </source>
</evidence>
<organism evidence="1">
    <name type="scientific">Salmonella enterica</name>
    <name type="common">Salmonella choleraesuis</name>
    <dbReference type="NCBI Taxonomy" id="28901"/>
    <lineage>
        <taxon>Bacteria</taxon>
        <taxon>Pseudomonadati</taxon>
        <taxon>Pseudomonadota</taxon>
        <taxon>Gammaproteobacteria</taxon>
        <taxon>Enterobacterales</taxon>
        <taxon>Enterobacteriaceae</taxon>
        <taxon>Salmonella</taxon>
    </lineage>
</organism>
<dbReference type="EMBL" id="DAAVPZ010000066">
    <property type="protein sequence ID" value="HAF6280415.1"/>
    <property type="molecule type" value="Genomic_DNA"/>
</dbReference>
<gene>
    <name evidence="1" type="ORF">G9F26_004659</name>
</gene>
<reference evidence="1" key="1">
    <citation type="journal article" date="2018" name="Genome Biol.">
        <title>SKESA: strategic k-mer extension for scrupulous assemblies.</title>
        <authorList>
            <person name="Souvorov A."/>
            <person name="Agarwala R."/>
            <person name="Lipman D.J."/>
        </authorList>
    </citation>
    <scope>NUCLEOTIDE SEQUENCE</scope>
    <source>
        <strain evidence="1">MA.CK_93/00002981</strain>
    </source>
</reference>
<dbReference type="InterPro" id="IPR021505">
    <property type="entry name" value="Phage_B3_Orf6"/>
</dbReference>
<dbReference type="AlphaFoldDB" id="A0A750I1U8"/>